<dbReference type="Pfam" id="PF13098">
    <property type="entry name" value="Thioredoxin_2"/>
    <property type="match status" value="1"/>
</dbReference>
<dbReference type="InterPro" id="IPR012336">
    <property type="entry name" value="Thioredoxin-like_fold"/>
</dbReference>
<dbReference type="Gene3D" id="3.40.30.10">
    <property type="entry name" value="Glutaredoxin"/>
    <property type="match status" value="1"/>
</dbReference>
<feature type="domain" description="Thioredoxin" evidence="2">
    <location>
        <begin position="13"/>
        <end position="161"/>
    </location>
</feature>
<dbReference type="InterPro" id="IPR036249">
    <property type="entry name" value="Thioredoxin-like_sf"/>
</dbReference>
<organism evidence="3 4">
    <name type="scientific">Pontibacter toksunensis</name>
    <dbReference type="NCBI Taxonomy" id="1332631"/>
    <lineage>
        <taxon>Bacteria</taxon>
        <taxon>Pseudomonadati</taxon>
        <taxon>Bacteroidota</taxon>
        <taxon>Cytophagia</taxon>
        <taxon>Cytophagales</taxon>
        <taxon>Hymenobacteraceae</taxon>
        <taxon>Pontibacter</taxon>
    </lineage>
</organism>
<evidence type="ECO:0000256" key="1">
    <source>
        <dbReference type="SAM" id="SignalP"/>
    </source>
</evidence>
<reference evidence="4" key="1">
    <citation type="journal article" date="2019" name="Int. J. Syst. Evol. Microbiol.">
        <title>The Global Catalogue of Microorganisms (GCM) 10K type strain sequencing project: providing services to taxonomists for standard genome sequencing and annotation.</title>
        <authorList>
            <consortium name="The Broad Institute Genomics Platform"/>
            <consortium name="The Broad Institute Genome Sequencing Center for Infectious Disease"/>
            <person name="Wu L."/>
            <person name="Ma J."/>
        </authorList>
    </citation>
    <scope>NUCLEOTIDE SEQUENCE [LARGE SCALE GENOMIC DNA]</scope>
    <source>
        <strain evidence="4">KCTC 23984</strain>
    </source>
</reference>
<dbReference type="SUPFAM" id="SSF52833">
    <property type="entry name" value="Thioredoxin-like"/>
    <property type="match status" value="1"/>
</dbReference>
<dbReference type="EMBL" id="JBHUOX010000070">
    <property type="protein sequence ID" value="MFD3004019.1"/>
    <property type="molecule type" value="Genomic_DNA"/>
</dbReference>
<keyword evidence="4" id="KW-1185">Reference proteome</keyword>
<feature type="chain" id="PRO_5046637464" evidence="1">
    <location>
        <begin position="24"/>
        <end position="162"/>
    </location>
</feature>
<accession>A0ABW6C1S7</accession>
<dbReference type="RefSeq" id="WP_377492535.1">
    <property type="nucleotide sequence ID" value="NZ_JBHUOX010000070.1"/>
</dbReference>
<evidence type="ECO:0000313" key="4">
    <source>
        <dbReference type="Proteomes" id="UP001597641"/>
    </source>
</evidence>
<dbReference type="Proteomes" id="UP001597641">
    <property type="component" value="Unassembled WGS sequence"/>
</dbReference>
<protein>
    <submittedName>
        <fullName evidence="3">Thioredoxin family protein</fullName>
    </submittedName>
</protein>
<proteinExistence type="predicted"/>
<sequence length="162" mass="18308">MKSLLLVVVLAGVAILLSQPTFAQPNSFPFGQLESLQKEERRPMVVFISTDWCRYCSGMKLSTFRDEQVVKLLNASFYFVSLNAEEKKDISFYGHTYKYKPTGNETGVHELAEQLGSIKGQLSYPTLSVLNADMEIMYQYGGFLSAKELVFILASVKKEQKK</sequence>
<evidence type="ECO:0000259" key="2">
    <source>
        <dbReference type="PROSITE" id="PS51352"/>
    </source>
</evidence>
<feature type="signal peptide" evidence="1">
    <location>
        <begin position="1"/>
        <end position="23"/>
    </location>
</feature>
<evidence type="ECO:0000313" key="3">
    <source>
        <dbReference type="EMBL" id="MFD3004019.1"/>
    </source>
</evidence>
<comment type="caution">
    <text evidence="3">The sequence shown here is derived from an EMBL/GenBank/DDBJ whole genome shotgun (WGS) entry which is preliminary data.</text>
</comment>
<keyword evidence="1" id="KW-0732">Signal</keyword>
<dbReference type="InterPro" id="IPR013766">
    <property type="entry name" value="Thioredoxin_domain"/>
</dbReference>
<dbReference type="PROSITE" id="PS51352">
    <property type="entry name" value="THIOREDOXIN_2"/>
    <property type="match status" value="1"/>
</dbReference>
<name>A0ABW6C1S7_9BACT</name>
<gene>
    <name evidence="3" type="ORF">ACFS7Z_26950</name>
</gene>